<gene>
    <name evidence="2" type="ORF">F511_40994</name>
</gene>
<evidence type="ECO:0000313" key="3">
    <source>
        <dbReference type="Proteomes" id="UP000250235"/>
    </source>
</evidence>
<feature type="compositionally biased region" description="Polar residues" evidence="1">
    <location>
        <begin position="25"/>
        <end position="36"/>
    </location>
</feature>
<feature type="region of interest" description="Disordered" evidence="1">
    <location>
        <begin position="25"/>
        <end position="51"/>
    </location>
</feature>
<sequence>MTCATMRAIVRPAASLRLDQRCPSSTISCGQRSTNDAAAARSSAPNGRRRSFNRAASMAHNKPGGRYILAQPVRKGGAQRCAIIARGSAHRSAIHARPTGSCRHYHTRNRRPSPLSSRRRRRRVRRRLLHRKIVSGQFDEENPFVQISSVLLVQADEGVSFLVVDRIGDFYRNLPRRADVIVTTVGARHKCQQGDRPSRLNIDGSILTRDSKRRHIIGPLLDVRFIGLNYQDWLRNLNLVLASEKLLYTIEKSPPEEGGGGGGGGAHGGGGGGLREERGGSF</sequence>
<feature type="compositionally biased region" description="Gly residues" evidence="1">
    <location>
        <begin position="257"/>
        <end position="273"/>
    </location>
</feature>
<reference evidence="2 3" key="1">
    <citation type="journal article" date="2015" name="Proc. Natl. Acad. Sci. U.S.A.">
        <title>The resurrection genome of Boea hygrometrica: A blueprint for survival of dehydration.</title>
        <authorList>
            <person name="Xiao L."/>
            <person name="Yang G."/>
            <person name="Zhang L."/>
            <person name="Yang X."/>
            <person name="Zhao S."/>
            <person name="Ji Z."/>
            <person name="Zhou Q."/>
            <person name="Hu M."/>
            <person name="Wang Y."/>
            <person name="Chen M."/>
            <person name="Xu Y."/>
            <person name="Jin H."/>
            <person name="Xiao X."/>
            <person name="Hu G."/>
            <person name="Bao F."/>
            <person name="Hu Y."/>
            <person name="Wan P."/>
            <person name="Li L."/>
            <person name="Deng X."/>
            <person name="Kuang T."/>
            <person name="Xiang C."/>
            <person name="Zhu J.K."/>
            <person name="Oliver M.J."/>
            <person name="He Y."/>
        </authorList>
    </citation>
    <scope>NUCLEOTIDE SEQUENCE [LARGE SCALE GENOMIC DNA]</scope>
    <source>
        <strain evidence="3">cv. XS01</strain>
    </source>
</reference>
<dbReference type="AlphaFoldDB" id="A0A2Z7CA69"/>
<keyword evidence="3" id="KW-1185">Reference proteome</keyword>
<feature type="region of interest" description="Disordered" evidence="1">
    <location>
        <begin position="92"/>
        <end position="123"/>
    </location>
</feature>
<dbReference type="EMBL" id="KQ999645">
    <property type="protein sequence ID" value="KZV41228.1"/>
    <property type="molecule type" value="Genomic_DNA"/>
</dbReference>
<evidence type="ECO:0000313" key="2">
    <source>
        <dbReference type="EMBL" id="KZV41228.1"/>
    </source>
</evidence>
<evidence type="ECO:0000256" key="1">
    <source>
        <dbReference type="SAM" id="MobiDB-lite"/>
    </source>
</evidence>
<proteinExistence type="predicted"/>
<organism evidence="2 3">
    <name type="scientific">Dorcoceras hygrometricum</name>
    <dbReference type="NCBI Taxonomy" id="472368"/>
    <lineage>
        <taxon>Eukaryota</taxon>
        <taxon>Viridiplantae</taxon>
        <taxon>Streptophyta</taxon>
        <taxon>Embryophyta</taxon>
        <taxon>Tracheophyta</taxon>
        <taxon>Spermatophyta</taxon>
        <taxon>Magnoliopsida</taxon>
        <taxon>eudicotyledons</taxon>
        <taxon>Gunneridae</taxon>
        <taxon>Pentapetalae</taxon>
        <taxon>asterids</taxon>
        <taxon>lamiids</taxon>
        <taxon>Lamiales</taxon>
        <taxon>Gesneriaceae</taxon>
        <taxon>Didymocarpoideae</taxon>
        <taxon>Trichosporeae</taxon>
        <taxon>Loxocarpinae</taxon>
        <taxon>Dorcoceras</taxon>
    </lineage>
</organism>
<name>A0A2Z7CA69_9LAMI</name>
<feature type="compositionally biased region" description="Basic residues" evidence="1">
    <location>
        <begin position="103"/>
        <end position="123"/>
    </location>
</feature>
<accession>A0A2Z7CA69</accession>
<dbReference type="Proteomes" id="UP000250235">
    <property type="component" value="Unassembled WGS sequence"/>
</dbReference>
<feature type="region of interest" description="Disordered" evidence="1">
    <location>
        <begin position="252"/>
        <end position="282"/>
    </location>
</feature>
<protein>
    <submittedName>
        <fullName evidence="2">Uncharacterized protein</fullName>
    </submittedName>
</protein>